<dbReference type="InterPro" id="IPR036709">
    <property type="entry name" value="Autotransporte_beta_dom_sf"/>
</dbReference>
<evidence type="ECO:0000313" key="3">
    <source>
        <dbReference type="EMBL" id="PWW04468.1"/>
    </source>
</evidence>
<name>A0A317PSL7_9HYPH</name>
<feature type="signal peptide" evidence="1">
    <location>
        <begin position="1"/>
        <end position="47"/>
    </location>
</feature>
<dbReference type="SMART" id="SM00710">
    <property type="entry name" value="PbH1"/>
    <property type="match status" value="7"/>
</dbReference>
<evidence type="ECO:0000256" key="1">
    <source>
        <dbReference type="SAM" id="SignalP"/>
    </source>
</evidence>
<organism evidence="3 4">
    <name type="scientific">Hoeflea marina</name>
    <dbReference type="NCBI Taxonomy" id="274592"/>
    <lineage>
        <taxon>Bacteria</taxon>
        <taxon>Pseudomonadati</taxon>
        <taxon>Pseudomonadota</taxon>
        <taxon>Alphaproteobacteria</taxon>
        <taxon>Hyphomicrobiales</taxon>
        <taxon>Rhizobiaceae</taxon>
        <taxon>Hoeflea</taxon>
    </lineage>
</organism>
<comment type="caution">
    <text evidence="3">The sequence shown here is derived from an EMBL/GenBank/DDBJ whole genome shotgun (WGS) entry which is preliminary data.</text>
</comment>
<dbReference type="PROSITE" id="PS51208">
    <property type="entry name" value="AUTOTRANSPORTER"/>
    <property type="match status" value="1"/>
</dbReference>
<gene>
    <name evidence="3" type="ORF">DFR52_1011167</name>
</gene>
<sequence>MTQRENREDGRNAAGKSSRVRNVRGALFASSALTLLALAVSASPALAQSTWNGSVDSDWTADANWTPAAPGPGDLAVVSDGGAPSQPVVTGIETVDTLDLSAGSVTIDTGGELTAVSAFDLSGGTLNGPGTLATSTTTMTGGLIAGDAVVDTLTFAQTGGINLGTVTADFAVVAIGGAVTSIGANGITASNASASGITVTTSASGQIVKAGSGNGITLDNSTGGDVLVTLGADIEVANGDAINVVSTGGGTVTITGTANLVGGTSDGQDGIDITSDGDTFVSLNGDINGDPGVVFNSAAGADFTLTGSGNVTGGAGEGVFANTTGGDGNVLINRDGAILGDTTGVDARSSDGGTGTGTVTVTSFAGQSITGTNAAGVITRTDLGQNTVDGAGSISGVTFGVDAQSIGGGVTVSGTGTTTSSGAGSTTINAQITGVGAETADLLVDRSGLISNTGAGSTIGINATSNLTGSGDVTVTGAPTINIAGTGSTAIYVGLNVLGATGVVTVDAGVITSTGTGNSGGINAFTSSPGLLDVDSAGVTLSAVSSGIGIRAYSAGNGNITVDTSGVINGGGTGIFAQASGVGTATVTLGADVGDITAPSAAGVEVSTQSGLATVDGSGNVNGTTRGIDAQSLGGGVTVSGTGATTSTGAASIAINAQQTGAGAESTNILVSRSGTVTNTGSGGTIGINATSNLSGSGDVTVTGISAVNIAGNGSTGIVATISNAAASGAVVVNSGLVTSTGTGASGGIRATNLGSGAVDIDSAGVSLLGVSVGTGIFASSATGALTVDTSGTINGGNVGIDAASSGANVTVTTAAAIGDTIAPSDVGISATVATSTARVTNNAAVTSGTNGITATATAAGNVTVDGSGSVTGTAGYGISATSAGGNVLVDKSIAGGTVSGASDGIIAITTGTGTATVTVANNVTGTSNDGIRLGSGTGWVTLNINGSGTVVTGGANAVNVTGGSLANTSANLGTISSAANAFNFSGAGTGVFTNANLAFGDIQTAAGVTSFQLVNSATGAWTLNAGNTSTFAGTADRLTNNGIFNVSNNLVTGIEFLTNTGTISSVGASTITMAGAAPVLDNTGGVITSTGNSATGDVLTVNGDLDNGAGGTFNLDVELTNVSVSKSDRVIVNGALTGTINVNFNETVPSTLNTPGDTTVISATDNSGSTLGSFTGLTNGPLVQYDFLDSGNDYVIRTSLNLGTLGGLVGSLATVQNVVNSSVNRPSSAFVSRPDGVDPDTCAPGVYSRLIGGTSTASATTSSPGSTSAATEVEVNYGGLQAGVDWGCFNIGGNGGAVNVGLLGGVNLGTASQNQASIVSDNRFTSTYGGVYATYSRDRFFADIQTVFDWTSYRLDSRVDGDVFVADDDFDTRRFTISGSMGYAFSFDEVSLVPAVGFNYSRTSADSIAIDAAPGGSLQFEDVENMIGFASLTLARSHILANGTSTLRPFVTATVYNDFASDPVVNYISPSLVVTPTSTTNFGTYGELSAGLTYRSILQAGDGGLRELSAGLRGDVSFNENLLGGRVTANLRLQF</sequence>
<keyword evidence="1" id="KW-0732">Signal</keyword>
<dbReference type="InterPro" id="IPR006626">
    <property type="entry name" value="PbH1"/>
</dbReference>
<dbReference type="SMART" id="SM00869">
    <property type="entry name" value="Autotransporter"/>
    <property type="match status" value="1"/>
</dbReference>
<feature type="domain" description="Autotransporter" evidence="2">
    <location>
        <begin position="1240"/>
        <end position="1536"/>
    </location>
</feature>
<feature type="chain" id="PRO_5016403425" description="Autotransporter domain-containing protein" evidence="1">
    <location>
        <begin position="48"/>
        <end position="1536"/>
    </location>
</feature>
<dbReference type="OrthoDB" id="6053567at2"/>
<evidence type="ECO:0000259" key="2">
    <source>
        <dbReference type="PROSITE" id="PS51208"/>
    </source>
</evidence>
<dbReference type="Proteomes" id="UP000246352">
    <property type="component" value="Unassembled WGS sequence"/>
</dbReference>
<dbReference type="EMBL" id="QGTR01000001">
    <property type="protein sequence ID" value="PWW04468.1"/>
    <property type="molecule type" value="Genomic_DNA"/>
</dbReference>
<evidence type="ECO:0000313" key="4">
    <source>
        <dbReference type="Proteomes" id="UP000246352"/>
    </source>
</evidence>
<accession>A0A317PSL7</accession>
<dbReference type="RefSeq" id="WP_110030898.1">
    <property type="nucleotide sequence ID" value="NZ_QGTR01000001.1"/>
</dbReference>
<keyword evidence="4" id="KW-1185">Reference proteome</keyword>
<reference evidence="3 4" key="1">
    <citation type="submission" date="2018-05" db="EMBL/GenBank/DDBJ databases">
        <title>Genomic Encyclopedia of Type Strains, Phase IV (KMG-IV): sequencing the most valuable type-strain genomes for metagenomic binning, comparative biology and taxonomic classification.</title>
        <authorList>
            <person name="Goeker M."/>
        </authorList>
    </citation>
    <scope>NUCLEOTIDE SEQUENCE [LARGE SCALE GENOMIC DNA]</scope>
    <source>
        <strain evidence="3 4">DSM 16791</strain>
    </source>
</reference>
<protein>
    <recommendedName>
        <fullName evidence="2">Autotransporter domain-containing protein</fullName>
    </recommendedName>
</protein>
<dbReference type="SUPFAM" id="SSF103515">
    <property type="entry name" value="Autotransporter"/>
    <property type="match status" value="1"/>
</dbReference>
<proteinExistence type="predicted"/>
<dbReference type="InterPro" id="IPR005546">
    <property type="entry name" value="Autotransporte_beta"/>
</dbReference>